<feature type="region of interest" description="Disordered" evidence="1">
    <location>
        <begin position="29"/>
        <end position="52"/>
    </location>
</feature>
<evidence type="ECO:0000313" key="3">
    <source>
        <dbReference type="Proteomes" id="UP000747110"/>
    </source>
</evidence>
<dbReference type="Proteomes" id="UP000747110">
    <property type="component" value="Unassembled WGS sequence"/>
</dbReference>
<reference evidence="2" key="1">
    <citation type="journal article" date="2021" name="Proc. Natl. Acad. Sci. U.S.A.">
        <title>Three genomes in the algal genus Volvox reveal the fate of a haploid sex-determining region after a transition to homothallism.</title>
        <authorList>
            <person name="Yamamoto K."/>
            <person name="Hamaji T."/>
            <person name="Kawai-Toyooka H."/>
            <person name="Matsuzaki R."/>
            <person name="Takahashi F."/>
            <person name="Nishimura Y."/>
            <person name="Kawachi M."/>
            <person name="Noguchi H."/>
            <person name="Minakuchi Y."/>
            <person name="Umen J.G."/>
            <person name="Toyoda A."/>
            <person name="Nozaki H."/>
        </authorList>
    </citation>
    <scope>NUCLEOTIDE SEQUENCE</scope>
    <source>
        <strain evidence="2">NIES-3786</strain>
    </source>
</reference>
<gene>
    <name evidence="2" type="ORF">Vretifemale_13171</name>
</gene>
<name>A0A8J4FU89_9CHLO</name>
<accession>A0A8J4FU89</accession>
<sequence>MVTQAMAIYKSLAAPPTVSVVTMPPPSAGSAVAPRGPHFPPSSPVSPVGPGTSVQDVGGSSPLCWTPQDDRAPAHDEKIGSRILRFKSKRDFLMLGYCLILADRKAVSPRCNTHTIICLMLDAGIAGRGIRGPARVYIHHRVQLQCRAAVCCAAANIRCCHTLSPTCCTAVTLALVMEAAGQSTEAAGQATEQAGLATDAAGMEMEARQRRRGDGGGAG</sequence>
<evidence type="ECO:0000256" key="1">
    <source>
        <dbReference type="SAM" id="MobiDB-lite"/>
    </source>
</evidence>
<dbReference type="EMBL" id="BNCP01000029">
    <property type="protein sequence ID" value="GIL84506.1"/>
    <property type="molecule type" value="Genomic_DNA"/>
</dbReference>
<keyword evidence="3" id="KW-1185">Reference proteome</keyword>
<feature type="compositionally biased region" description="Basic and acidic residues" evidence="1">
    <location>
        <begin position="205"/>
        <end position="219"/>
    </location>
</feature>
<protein>
    <submittedName>
        <fullName evidence="2">Uncharacterized protein</fullName>
    </submittedName>
</protein>
<feature type="region of interest" description="Disordered" evidence="1">
    <location>
        <begin position="198"/>
        <end position="219"/>
    </location>
</feature>
<evidence type="ECO:0000313" key="2">
    <source>
        <dbReference type="EMBL" id="GIL84506.1"/>
    </source>
</evidence>
<proteinExistence type="predicted"/>
<comment type="caution">
    <text evidence="2">The sequence shown here is derived from an EMBL/GenBank/DDBJ whole genome shotgun (WGS) entry which is preliminary data.</text>
</comment>
<dbReference type="AlphaFoldDB" id="A0A8J4FU89"/>
<organism evidence="2 3">
    <name type="scientific">Volvox reticuliferus</name>
    <dbReference type="NCBI Taxonomy" id="1737510"/>
    <lineage>
        <taxon>Eukaryota</taxon>
        <taxon>Viridiplantae</taxon>
        <taxon>Chlorophyta</taxon>
        <taxon>core chlorophytes</taxon>
        <taxon>Chlorophyceae</taxon>
        <taxon>CS clade</taxon>
        <taxon>Chlamydomonadales</taxon>
        <taxon>Volvocaceae</taxon>
        <taxon>Volvox</taxon>
    </lineage>
</organism>